<accession>A0A1M5B166</accession>
<sequence length="72" mass="8484">MKEYELLCEYYDTCSLKPTTSLKEIETDNLDEYMRQFIPQNAACTCTTTPEGDIVYDIMHAGIRKRYQFTEL</sequence>
<evidence type="ECO:0000313" key="1">
    <source>
        <dbReference type="EMBL" id="SHF36254.1"/>
    </source>
</evidence>
<reference evidence="1 2" key="1">
    <citation type="submission" date="2016-11" db="EMBL/GenBank/DDBJ databases">
        <authorList>
            <person name="Jaros S."/>
            <person name="Januszkiewicz K."/>
            <person name="Wedrychowicz H."/>
        </authorList>
    </citation>
    <scope>NUCLEOTIDE SEQUENCE [LARGE SCALE GENOMIC DNA]</scope>
    <source>
        <strain evidence="1 2">DSM 17459</strain>
    </source>
</reference>
<dbReference type="Proteomes" id="UP000184245">
    <property type="component" value="Unassembled WGS sequence"/>
</dbReference>
<gene>
    <name evidence="1" type="ORF">SAMN02745158_03437</name>
</gene>
<dbReference type="EMBL" id="FQVI01000023">
    <property type="protein sequence ID" value="SHF36254.1"/>
    <property type="molecule type" value="Genomic_DNA"/>
</dbReference>
<name>A0A1M5B166_9CLOT</name>
<protein>
    <submittedName>
        <fullName evidence="1">Uncharacterized protein</fullName>
    </submittedName>
</protein>
<dbReference type="OrthoDB" id="1752934at2"/>
<proteinExistence type="predicted"/>
<keyword evidence="2" id="KW-1185">Reference proteome</keyword>
<evidence type="ECO:0000313" key="2">
    <source>
        <dbReference type="Proteomes" id="UP000184245"/>
    </source>
</evidence>
<dbReference type="AlphaFoldDB" id="A0A1M5B166"/>
<dbReference type="RefSeq" id="WP_072853928.1">
    <property type="nucleotide sequence ID" value="NZ_FQVI01000023.1"/>
</dbReference>
<organism evidence="1 2">
    <name type="scientific">Lactonifactor longoviformis DSM 17459</name>
    <dbReference type="NCBI Taxonomy" id="1122155"/>
    <lineage>
        <taxon>Bacteria</taxon>
        <taxon>Bacillati</taxon>
        <taxon>Bacillota</taxon>
        <taxon>Clostridia</taxon>
        <taxon>Eubacteriales</taxon>
        <taxon>Clostridiaceae</taxon>
        <taxon>Lactonifactor</taxon>
    </lineage>
</organism>